<dbReference type="GO" id="GO:0070939">
    <property type="term" value="C:Dsl1/NZR complex"/>
    <property type="evidence" value="ECO:0007669"/>
    <property type="project" value="TreeGrafter"/>
</dbReference>
<dbReference type="InterPro" id="IPR054751">
    <property type="entry name" value="NBAS_C"/>
</dbReference>
<reference evidence="7" key="1">
    <citation type="submission" date="2021-02" db="EMBL/GenBank/DDBJ databases">
        <authorList>
            <person name="Nowell W R."/>
        </authorList>
    </citation>
    <scope>NUCLEOTIDE SEQUENCE</scope>
</reference>
<comment type="caution">
    <text evidence="7">The sequence shown here is derived from an EMBL/GenBank/DDBJ whole genome shotgun (WGS) entry which is preliminary data.</text>
</comment>
<dbReference type="Proteomes" id="UP000681722">
    <property type="component" value="Unassembled WGS sequence"/>
</dbReference>
<organism evidence="7 9">
    <name type="scientific">Didymodactylos carnosus</name>
    <dbReference type="NCBI Taxonomy" id="1234261"/>
    <lineage>
        <taxon>Eukaryota</taxon>
        <taxon>Metazoa</taxon>
        <taxon>Spiralia</taxon>
        <taxon>Gnathifera</taxon>
        <taxon>Rotifera</taxon>
        <taxon>Eurotatoria</taxon>
        <taxon>Bdelloidea</taxon>
        <taxon>Philodinida</taxon>
        <taxon>Philodinidae</taxon>
        <taxon>Didymodactylos</taxon>
    </lineage>
</organism>
<comment type="subcellular location">
    <subcellularLocation>
        <location evidence="1">Endoplasmic reticulum</location>
    </subcellularLocation>
</comment>
<dbReference type="GO" id="GO:0000149">
    <property type="term" value="F:SNARE binding"/>
    <property type="evidence" value="ECO:0007669"/>
    <property type="project" value="TreeGrafter"/>
</dbReference>
<feature type="domain" description="Sec39" evidence="5">
    <location>
        <begin position="928"/>
        <end position="1180"/>
    </location>
</feature>
<evidence type="ECO:0008006" key="10">
    <source>
        <dbReference type="Google" id="ProtNLM"/>
    </source>
</evidence>
<evidence type="ECO:0000256" key="2">
    <source>
        <dbReference type="ARBA" id="ARBA00022448"/>
    </source>
</evidence>
<sequence>MLRYGNIWWKACKQFRKIEMNEITTEKNNNKHPNLFFESPQKAEWSFDRLIPKARDENKQQQDSSWIIKQASSVRERVKDKAFSSLYSPVKHASSDILYLKQLSLNYPIAIQNSSYSIAVLTTNSIDLYTDDASQTFNSIPLEKQPDNHDSCECLCCLAWSINGKYLAYGDSFGNICVFTADGQLLHQLQSFKEDHSHSFANIWFTGSDVSQFIDLICLSRNGQLYRYVMSRDVVASCANDEQICSYYPKGITCCIVDNAKHRLYTSSYNPLNVQCWKLCDKEPWLLLEKQTSSDDAIKDDSCFTWKMSLSPDGNRLLTIDSLGTIYIFQIEEDVNDILQHLQTFVLLSYIDGSISFHQSQTLNEIRFESTLFHHYPQLYAQQQQQQILDEYSTDDDESTHRILVIDVHTNRSELSSSSLSTSRDETTSLVTRLFSSLFSRYYSSLNHLETLSYKLHELEKAEPLDVVNRLISEKDYGEALRLCHTFNLDTDSIYQLQWKQSLTVTEATIHSYLYRISKRAWVLNECLQLLCSTFDEQWTLLQFGLQKASSKQLFLSLHENDQAWFHSINDEIGQQQTTITTTALKDEQNQPLTLTQKQLIIYRRKLLIYKQKLDLYERLRTNTKVFNDYSKEFYETFRDLSLKDIAIRFARQCQLDCLDIVLNEMPDINPLQLLEILTEIPETTDIQLYEKYLPSPTLKDFSITQQHTQHIKQSDWSDVYDEQPNEPEREPITDKKLRLSLIDWYTKRVEFIEQIGLIQNAIDVVEHGIRHQHLDELSFLHEKLQILSWLNYHCDWDYVLDDVKNMTDEEITNGILRMDVNDRIMIDHRIERGLIPFLRLCDRHHLNTPLSLLKVSIGEILAEEIEHEKSPSIVIPIITSLKNSSYLQRNQFDELIQDLILNTEIFNKDFCQELMGFLSNKDHIKQILDACDLFRKYGIEMSPKYLLKSAEYEESVVNTIVKLIRSAMRKTPKMKLSYANELLHDLQILQSRIYSNCLTQQKLYDLFIENMLTSDSHSCLTSVRPLIQSMASSPDEFEHAVHLVVKCAQDYIDSAKNSNDFSLTFAKDCLDLIDESHPLITYERDLIEAQKLIDYYQYPLTPVEIRRQKNPTDLLRSILDHNPTAYQNTSKFVSLASYLNICGKENKQLAKVKAMMILAEFSLKKMDLTFCTEACLYLIQSNYTNAWKCCWELIKLNQQQQWNDNQTKQTMLSFVALHCDTQELGRVLDEASQGRSVTVSDSHISDQAPSTYCYCTDPFYDQNYSQHDTFKHLPIMSSLKTATDNRLLIEAQNYVNNDTPLSVLTWLNINDKKNRFPFKLDNDYSLQLALYCLSLDISLKTVSNINDINRILYETPTKLAEYISKNTKNEQYTRISQQLEKLREEQTINNIENGIDFTRFSSDINYRQSTIYGLFMTDKDIKVGELLAQKYSLSLAECYMNYVEYLLIESKLPLSEIRKKVKLVLPELKKHSKLETVKRLYKNVYPLISGQDYDRLKIFYDINKYFGMTTAQKHLDVIQQLRRELNDGFDYKYLLESCDDFLFEYVDESNFDQLSQILDNLKISSDLILTSSYVYSKWLQKYFWSSSTNEFRLIIPYLDHINSSNDYLNMILSFTCSEKAVNKLSINQRLEIVEQSSDYLKINNKQEDECYIKHEEIKELFQKILPFYKLYDRKYSSYIKSIELCKLNHQGNNTDIMAEIMLNGKIGFGFIENVIEIFFPNLTMKQIFRKTIDMACQTLKSGDDHALQKMDILLENVGHYKGEEIISEDELVTCLRQIWKDESIDKMIRFKLLEKLEKLFDNGILRLDDLLLLEQYRVSSLLTCFDTFTQLKKEDIQTDELRCDLFLKYLSQAKTRLHFDSLCELLRLWSNASQMKGPTVLTLKCELVLKMINELSNDVWEYFNDKTIELNEQECVSLINYLLHSNMLVSYAYKLWLIYPIDTVVQDLFINNTQLHSNEIFDNKYFQLSLEYKRLSMLIQVYPNILDYLLKYNCSEKDKLEILEQMIHGQHLIEGGQYYLKTIKQTHSTLITFGTLMDCVQNILLRGNKS</sequence>
<dbReference type="EMBL" id="CAJNOQ010000923">
    <property type="protein sequence ID" value="CAF0851560.1"/>
    <property type="molecule type" value="Genomic_DNA"/>
</dbReference>
<dbReference type="OrthoDB" id="19988at2759"/>
<evidence type="ECO:0000313" key="9">
    <source>
        <dbReference type="Proteomes" id="UP000663829"/>
    </source>
</evidence>
<dbReference type="Pfam" id="PF08314">
    <property type="entry name" value="Sec39"/>
    <property type="match status" value="2"/>
</dbReference>
<name>A0A813W8S9_9BILA</name>
<accession>A0A813W8S9</accession>
<keyword evidence="9" id="KW-1185">Reference proteome</keyword>
<dbReference type="GO" id="GO:0015031">
    <property type="term" value="P:protein transport"/>
    <property type="evidence" value="ECO:0007669"/>
    <property type="project" value="UniProtKB-KW"/>
</dbReference>
<proteinExistence type="predicted"/>
<dbReference type="GO" id="GO:0006890">
    <property type="term" value="P:retrograde vesicle-mediated transport, Golgi to endoplasmic reticulum"/>
    <property type="evidence" value="ECO:0007669"/>
    <property type="project" value="InterPro"/>
</dbReference>
<evidence type="ECO:0000256" key="4">
    <source>
        <dbReference type="ARBA" id="ARBA00022927"/>
    </source>
</evidence>
<evidence type="ECO:0000256" key="3">
    <source>
        <dbReference type="ARBA" id="ARBA00022824"/>
    </source>
</evidence>
<keyword evidence="2" id="KW-0813">Transport</keyword>
<protein>
    <recommendedName>
        <fullName evidence="10">Neuroblastoma-amplified sequence-like</fullName>
    </recommendedName>
</protein>
<evidence type="ECO:0000313" key="8">
    <source>
        <dbReference type="EMBL" id="CAF3639161.1"/>
    </source>
</evidence>
<dbReference type="PANTHER" id="PTHR15922">
    <property type="entry name" value="NEUROBLASTOMA-AMPLIFIED SEQUENCE"/>
    <property type="match status" value="1"/>
</dbReference>
<dbReference type="Pfam" id="PF22913">
    <property type="entry name" value="NBAS_11th"/>
    <property type="match status" value="1"/>
</dbReference>
<dbReference type="InterPro" id="IPR013244">
    <property type="entry name" value="Sec39_domain"/>
</dbReference>
<gene>
    <name evidence="7" type="ORF">GPM918_LOCUS6099</name>
    <name evidence="8" type="ORF">SRO942_LOCUS6099</name>
</gene>
<dbReference type="PANTHER" id="PTHR15922:SF2">
    <property type="entry name" value="NBAS SUBUNIT OF NRZ TETHERING COMPLEX"/>
    <property type="match status" value="1"/>
</dbReference>
<evidence type="ECO:0000256" key="1">
    <source>
        <dbReference type="ARBA" id="ARBA00004240"/>
    </source>
</evidence>
<dbReference type="Proteomes" id="UP000663829">
    <property type="component" value="Unassembled WGS sequence"/>
</dbReference>
<feature type="domain" description="NBAS subunit of NRZ tethering complex C-terminal" evidence="6">
    <location>
        <begin position="1702"/>
        <end position="1802"/>
    </location>
</feature>
<dbReference type="InterPro" id="IPR036322">
    <property type="entry name" value="WD40_repeat_dom_sf"/>
</dbReference>
<dbReference type="Gene3D" id="2.130.10.10">
    <property type="entry name" value="YVTN repeat-like/Quinoprotein amine dehydrogenase"/>
    <property type="match status" value="1"/>
</dbReference>
<feature type="domain" description="Sec39" evidence="5">
    <location>
        <begin position="647"/>
        <end position="844"/>
    </location>
</feature>
<dbReference type="SUPFAM" id="SSF50978">
    <property type="entry name" value="WD40 repeat-like"/>
    <property type="match status" value="1"/>
</dbReference>
<keyword evidence="3" id="KW-0256">Endoplasmic reticulum</keyword>
<keyword evidence="4" id="KW-0653">Protein transport</keyword>
<evidence type="ECO:0000259" key="5">
    <source>
        <dbReference type="Pfam" id="PF08314"/>
    </source>
</evidence>
<evidence type="ECO:0000259" key="6">
    <source>
        <dbReference type="Pfam" id="PF22913"/>
    </source>
</evidence>
<dbReference type="EMBL" id="CAJOBC010000923">
    <property type="protein sequence ID" value="CAF3639161.1"/>
    <property type="molecule type" value="Genomic_DNA"/>
</dbReference>
<dbReference type="InterPro" id="IPR015943">
    <property type="entry name" value="WD40/YVTN_repeat-like_dom_sf"/>
</dbReference>
<evidence type="ECO:0000313" key="7">
    <source>
        <dbReference type="EMBL" id="CAF0851560.1"/>
    </source>
</evidence>